<dbReference type="SUPFAM" id="SSF53041">
    <property type="entry name" value="Resolvase-like"/>
    <property type="match status" value="1"/>
</dbReference>
<accession>A0A2L2XDE4</accession>
<evidence type="ECO:0000313" key="2">
    <source>
        <dbReference type="EMBL" id="GBF34180.1"/>
    </source>
</evidence>
<reference evidence="3" key="1">
    <citation type="submission" date="2018-02" db="EMBL/GenBank/DDBJ databases">
        <title>Genome sequence of Desulfocucumis palustris strain NAW-5.</title>
        <authorList>
            <person name="Watanabe M."/>
            <person name="Kojima H."/>
            <person name="Fukui M."/>
        </authorList>
    </citation>
    <scope>NUCLEOTIDE SEQUENCE [LARGE SCALE GENOMIC DNA]</scope>
    <source>
        <strain evidence="3">NAW-5</strain>
    </source>
</reference>
<dbReference type="Pfam" id="PF00239">
    <property type="entry name" value="Resolvase"/>
    <property type="match status" value="1"/>
</dbReference>
<dbReference type="GO" id="GO:0003677">
    <property type="term" value="F:DNA binding"/>
    <property type="evidence" value="ECO:0007669"/>
    <property type="project" value="InterPro"/>
</dbReference>
<dbReference type="EMBL" id="BFAV01000130">
    <property type="protein sequence ID" value="GBF34180.1"/>
    <property type="molecule type" value="Genomic_DNA"/>
</dbReference>
<gene>
    <name evidence="2" type="ORF">DCCM_3292</name>
</gene>
<keyword evidence="3" id="KW-1185">Reference proteome</keyword>
<organism evidence="2 3">
    <name type="scientific">Desulfocucumis palustris</name>
    <dbReference type="NCBI Taxonomy" id="1898651"/>
    <lineage>
        <taxon>Bacteria</taxon>
        <taxon>Bacillati</taxon>
        <taxon>Bacillota</taxon>
        <taxon>Clostridia</taxon>
        <taxon>Eubacteriales</taxon>
        <taxon>Desulfocucumaceae</taxon>
        <taxon>Desulfocucumis</taxon>
    </lineage>
</organism>
<dbReference type="InterPro" id="IPR036162">
    <property type="entry name" value="Resolvase-like_N_sf"/>
</dbReference>
<protein>
    <recommendedName>
        <fullName evidence="1">Resolvase/invertase-type recombinase catalytic domain-containing protein</fullName>
    </recommendedName>
</protein>
<proteinExistence type="predicted"/>
<dbReference type="InterPro" id="IPR006119">
    <property type="entry name" value="Resolv_N"/>
</dbReference>
<dbReference type="Gene3D" id="3.40.50.1390">
    <property type="entry name" value="Resolvase, N-terminal catalytic domain"/>
    <property type="match status" value="1"/>
</dbReference>
<dbReference type="AlphaFoldDB" id="A0A2L2XDE4"/>
<evidence type="ECO:0000313" key="3">
    <source>
        <dbReference type="Proteomes" id="UP000239549"/>
    </source>
</evidence>
<sequence>MQDRPAVARLPADAKAGKYKVLLVYRPDRLARSVRHVLEHTKFG</sequence>
<name>A0A2L2XDE4_9FIRM</name>
<dbReference type="Proteomes" id="UP000239549">
    <property type="component" value="Unassembled WGS sequence"/>
</dbReference>
<feature type="domain" description="Resolvase/invertase-type recombinase catalytic" evidence="1">
    <location>
        <begin position="1"/>
        <end position="44"/>
    </location>
</feature>
<dbReference type="GO" id="GO:0000150">
    <property type="term" value="F:DNA strand exchange activity"/>
    <property type="evidence" value="ECO:0007669"/>
    <property type="project" value="InterPro"/>
</dbReference>
<evidence type="ECO:0000259" key="1">
    <source>
        <dbReference type="PROSITE" id="PS51736"/>
    </source>
</evidence>
<dbReference type="PROSITE" id="PS51736">
    <property type="entry name" value="RECOMBINASES_3"/>
    <property type="match status" value="1"/>
</dbReference>
<comment type="caution">
    <text evidence="2">The sequence shown here is derived from an EMBL/GenBank/DDBJ whole genome shotgun (WGS) entry which is preliminary data.</text>
</comment>